<proteinExistence type="predicted"/>
<protein>
    <submittedName>
        <fullName evidence="1">Uncharacterized protein</fullName>
    </submittedName>
</protein>
<comment type="caution">
    <text evidence="1">The sequence shown here is derived from an EMBL/GenBank/DDBJ whole genome shotgun (WGS) entry which is preliminary data.</text>
</comment>
<organism evidence="1">
    <name type="scientific">bioreactor metagenome</name>
    <dbReference type="NCBI Taxonomy" id="1076179"/>
    <lineage>
        <taxon>unclassified sequences</taxon>
        <taxon>metagenomes</taxon>
        <taxon>ecological metagenomes</taxon>
    </lineage>
</organism>
<evidence type="ECO:0000313" key="1">
    <source>
        <dbReference type="EMBL" id="MPM62825.1"/>
    </source>
</evidence>
<dbReference type="EMBL" id="VSSQ01019067">
    <property type="protein sequence ID" value="MPM62825.1"/>
    <property type="molecule type" value="Genomic_DNA"/>
</dbReference>
<reference evidence="1" key="1">
    <citation type="submission" date="2019-08" db="EMBL/GenBank/DDBJ databases">
        <authorList>
            <person name="Kucharzyk K."/>
            <person name="Murdoch R.W."/>
            <person name="Higgins S."/>
            <person name="Loffler F."/>
        </authorList>
    </citation>
    <scope>NUCLEOTIDE SEQUENCE</scope>
</reference>
<accession>A0A645BBJ8</accession>
<sequence>MHAQHVLHGLAGYADLLADHTFARLLTQPQHVQRDMVGVLYAHLWMSVGEWRKRVCAAQCVIQALALLFDEIGPAHGDSAVLQKVDAGAIEHVLVLDLHPMAALGDQGHAAMGQSFNQFACSANGVERIVHAPEAQYRHGDFVQIGGHVGNLEHRARGLRLRVGNGGALVDDLVGEQGFVEQLHLHDGAHRLLAGFAGLVDLEHVGNAGHGQIGVKVFHAARSHQDQPLHIPWMLERIAQCDCTAKRVAEQRDALEAELIDQAFDARDEKIEVILLGLFGLAGQAIAEQIGHDAAKARARELWVVALEVAVAAGAAARAVQEDDGLTRAHLVVMHTLGKTGNVADVDVLSFGYGEFAAGAHCLVSVVVV</sequence>
<name>A0A645BBJ8_9ZZZZ</name>
<gene>
    <name evidence="1" type="ORF">SDC9_109703</name>
</gene>
<dbReference type="AlphaFoldDB" id="A0A645BBJ8"/>